<evidence type="ECO:0000256" key="1">
    <source>
        <dbReference type="SAM" id="MobiDB-lite"/>
    </source>
</evidence>
<proteinExistence type="predicted"/>
<organism evidence="2">
    <name type="scientific">Arion vulgaris</name>
    <dbReference type="NCBI Taxonomy" id="1028688"/>
    <lineage>
        <taxon>Eukaryota</taxon>
        <taxon>Metazoa</taxon>
        <taxon>Spiralia</taxon>
        <taxon>Lophotrochozoa</taxon>
        <taxon>Mollusca</taxon>
        <taxon>Gastropoda</taxon>
        <taxon>Heterobranchia</taxon>
        <taxon>Euthyneura</taxon>
        <taxon>Panpulmonata</taxon>
        <taxon>Eupulmonata</taxon>
        <taxon>Stylommatophora</taxon>
        <taxon>Helicina</taxon>
        <taxon>Arionoidea</taxon>
        <taxon>Arionidae</taxon>
        <taxon>Arion</taxon>
    </lineage>
</organism>
<reference evidence="2" key="1">
    <citation type="submission" date="2014-12" db="EMBL/GenBank/DDBJ databases">
        <title>Insight into the proteome of Arion vulgaris.</title>
        <authorList>
            <person name="Aradska J."/>
            <person name="Bulat T."/>
            <person name="Smidak R."/>
            <person name="Sarate P."/>
            <person name="Gangsoo J."/>
            <person name="Sialana F."/>
            <person name="Bilban M."/>
            <person name="Lubec G."/>
        </authorList>
    </citation>
    <scope>NUCLEOTIDE SEQUENCE</scope>
    <source>
        <tissue evidence="2">Skin</tissue>
    </source>
</reference>
<feature type="non-terminal residue" evidence="2">
    <location>
        <position position="1"/>
    </location>
</feature>
<dbReference type="EMBL" id="HACG01030366">
    <property type="protein sequence ID" value="CEK77231.1"/>
    <property type="molecule type" value="Transcribed_RNA"/>
</dbReference>
<feature type="region of interest" description="Disordered" evidence="1">
    <location>
        <begin position="36"/>
        <end position="90"/>
    </location>
</feature>
<dbReference type="AlphaFoldDB" id="A0A0B7AB23"/>
<sequence length="90" mass="10237">KKKKKKKNKKLSLEDLEENFQAFNYSAAEKQLFKKGKEKSKMDVFNPSLPSRSSKHKNRAPRTRLAGPNSNKAFSFPMSKSPRGGHASKK</sequence>
<gene>
    <name evidence="2" type="primary">ORF103573</name>
</gene>
<protein>
    <submittedName>
        <fullName evidence="2">Uncharacterized protein</fullName>
    </submittedName>
</protein>
<name>A0A0B7AB23_9EUPU</name>
<feature type="compositionally biased region" description="Basic residues" evidence="1">
    <location>
        <begin position="53"/>
        <end position="62"/>
    </location>
</feature>
<evidence type="ECO:0000313" key="2">
    <source>
        <dbReference type="EMBL" id="CEK77231.1"/>
    </source>
</evidence>
<accession>A0A0B7AB23</accession>